<name>A0AAD9B7C2_DISEL</name>
<feature type="compositionally biased region" description="Polar residues" evidence="1">
    <location>
        <begin position="1"/>
        <end position="11"/>
    </location>
</feature>
<dbReference type="AlphaFoldDB" id="A0AAD9B7C2"/>
<protein>
    <submittedName>
        <fullName evidence="2">Tyrosine-protein kinase csk-1</fullName>
    </submittedName>
</protein>
<sequence>MSGSVTVTQKLQQHQQEHQQHHFESSFHLSTKSSVSHQSFSACKPAAVEVPEAFKQTSFKYSTWHFGIWCEVAQQ</sequence>
<dbReference type="EMBL" id="JASDAP010000026">
    <property type="protein sequence ID" value="KAK1878637.1"/>
    <property type="molecule type" value="Genomic_DNA"/>
</dbReference>
<accession>A0AAD9B7C2</accession>
<gene>
    <name evidence="2" type="ORF">KUDE01_026763</name>
</gene>
<dbReference type="GO" id="GO:0016301">
    <property type="term" value="F:kinase activity"/>
    <property type="evidence" value="ECO:0007669"/>
    <property type="project" value="UniProtKB-KW"/>
</dbReference>
<keyword evidence="2" id="KW-0418">Kinase</keyword>
<evidence type="ECO:0000256" key="1">
    <source>
        <dbReference type="SAM" id="MobiDB-lite"/>
    </source>
</evidence>
<feature type="compositionally biased region" description="Basic and acidic residues" evidence="1">
    <location>
        <begin position="15"/>
        <end position="25"/>
    </location>
</feature>
<dbReference type="Proteomes" id="UP001228049">
    <property type="component" value="Unassembled WGS sequence"/>
</dbReference>
<reference evidence="2" key="1">
    <citation type="submission" date="2023-04" db="EMBL/GenBank/DDBJ databases">
        <title>Chromosome-level genome of Chaenocephalus aceratus.</title>
        <authorList>
            <person name="Park H."/>
        </authorList>
    </citation>
    <scope>NUCLEOTIDE SEQUENCE</scope>
    <source>
        <strain evidence="2">DE</strain>
        <tissue evidence="2">Muscle</tissue>
    </source>
</reference>
<evidence type="ECO:0000313" key="2">
    <source>
        <dbReference type="EMBL" id="KAK1878637.1"/>
    </source>
</evidence>
<comment type="caution">
    <text evidence="2">The sequence shown here is derived from an EMBL/GenBank/DDBJ whole genome shotgun (WGS) entry which is preliminary data.</text>
</comment>
<keyword evidence="2" id="KW-0808">Transferase</keyword>
<proteinExistence type="predicted"/>
<evidence type="ECO:0000313" key="3">
    <source>
        <dbReference type="Proteomes" id="UP001228049"/>
    </source>
</evidence>
<feature type="region of interest" description="Disordered" evidence="1">
    <location>
        <begin position="1"/>
        <end position="30"/>
    </location>
</feature>
<organism evidence="2 3">
    <name type="scientific">Dissostichus eleginoides</name>
    <name type="common">Patagonian toothfish</name>
    <name type="synonym">Dissostichus amissus</name>
    <dbReference type="NCBI Taxonomy" id="100907"/>
    <lineage>
        <taxon>Eukaryota</taxon>
        <taxon>Metazoa</taxon>
        <taxon>Chordata</taxon>
        <taxon>Craniata</taxon>
        <taxon>Vertebrata</taxon>
        <taxon>Euteleostomi</taxon>
        <taxon>Actinopterygii</taxon>
        <taxon>Neopterygii</taxon>
        <taxon>Teleostei</taxon>
        <taxon>Neoteleostei</taxon>
        <taxon>Acanthomorphata</taxon>
        <taxon>Eupercaria</taxon>
        <taxon>Perciformes</taxon>
        <taxon>Notothenioidei</taxon>
        <taxon>Nototheniidae</taxon>
        <taxon>Dissostichus</taxon>
    </lineage>
</organism>
<keyword evidence="3" id="KW-1185">Reference proteome</keyword>